<name>A0A0E9XT92_ANGAN</name>
<evidence type="ECO:0000313" key="1">
    <source>
        <dbReference type="EMBL" id="JAI05870.1"/>
    </source>
</evidence>
<dbReference type="EMBL" id="GBXM01002708">
    <property type="protein sequence ID" value="JAI05870.1"/>
    <property type="molecule type" value="Transcribed_RNA"/>
</dbReference>
<dbReference type="AlphaFoldDB" id="A0A0E9XT92"/>
<protein>
    <submittedName>
        <fullName evidence="1">Uncharacterized protein</fullName>
    </submittedName>
</protein>
<organism evidence="1">
    <name type="scientific">Anguilla anguilla</name>
    <name type="common">European freshwater eel</name>
    <name type="synonym">Muraena anguilla</name>
    <dbReference type="NCBI Taxonomy" id="7936"/>
    <lineage>
        <taxon>Eukaryota</taxon>
        <taxon>Metazoa</taxon>
        <taxon>Chordata</taxon>
        <taxon>Craniata</taxon>
        <taxon>Vertebrata</taxon>
        <taxon>Euteleostomi</taxon>
        <taxon>Actinopterygii</taxon>
        <taxon>Neopterygii</taxon>
        <taxon>Teleostei</taxon>
        <taxon>Anguilliformes</taxon>
        <taxon>Anguillidae</taxon>
        <taxon>Anguilla</taxon>
    </lineage>
</organism>
<proteinExistence type="predicted"/>
<reference evidence="1" key="2">
    <citation type="journal article" date="2015" name="Fish Shellfish Immunol.">
        <title>Early steps in the European eel (Anguilla anguilla)-Vibrio vulnificus interaction in the gills: Role of the RtxA13 toxin.</title>
        <authorList>
            <person name="Callol A."/>
            <person name="Pajuelo D."/>
            <person name="Ebbesson L."/>
            <person name="Teles M."/>
            <person name="MacKenzie S."/>
            <person name="Amaro C."/>
        </authorList>
    </citation>
    <scope>NUCLEOTIDE SEQUENCE</scope>
</reference>
<sequence>MLHEAYRFKHTGCNEEIMCFCFYLNAQGIRNINKAINSEIEMRIFFKNATKNNQLALLSLHPTGLEACTLTATDMCDGTRLSLSLLTTRNAFL</sequence>
<reference evidence="1" key="1">
    <citation type="submission" date="2014-11" db="EMBL/GenBank/DDBJ databases">
        <authorList>
            <person name="Amaro Gonzalez C."/>
        </authorList>
    </citation>
    <scope>NUCLEOTIDE SEQUENCE</scope>
</reference>
<accession>A0A0E9XT92</accession>